<evidence type="ECO:0000259" key="1">
    <source>
        <dbReference type="Pfam" id="PF08241"/>
    </source>
</evidence>
<evidence type="ECO:0000313" key="2">
    <source>
        <dbReference type="EMBL" id="QHS97308.1"/>
    </source>
</evidence>
<proteinExistence type="predicted"/>
<dbReference type="Pfam" id="PF08241">
    <property type="entry name" value="Methyltransf_11"/>
    <property type="match status" value="1"/>
</dbReference>
<dbReference type="SUPFAM" id="SSF53335">
    <property type="entry name" value="S-adenosyl-L-methionine-dependent methyltransferases"/>
    <property type="match status" value="1"/>
</dbReference>
<dbReference type="InterPro" id="IPR029063">
    <property type="entry name" value="SAM-dependent_MTases_sf"/>
</dbReference>
<dbReference type="AlphaFoldDB" id="A0A6C0C0Y7"/>
<dbReference type="Gene3D" id="3.40.50.150">
    <property type="entry name" value="Vaccinia Virus protein VP39"/>
    <property type="match status" value="1"/>
</dbReference>
<dbReference type="GO" id="GO:0008757">
    <property type="term" value="F:S-adenosylmethionine-dependent methyltransferase activity"/>
    <property type="evidence" value="ECO:0007669"/>
    <property type="project" value="InterPro"/>
</dbReference>
<dbReference type="EMBL" id="MN739293">
    <property type="protein sequence ID" value="QHS97308.1"/>
    <property type="molecule type" value="Genomic_DNA"/>
</dbReference>
<protein>
    <recommendedName>
        <fullName evidence="1">Methyltransferase type 11 domain-containing protein</fullName>
    </recommendedName>
</protein>
<name>A0A6C0C0Y7_9ZZZZ</name>
<organism evidence="2">
    <name type="scientific">viral metagenome</name>
    <dbReference type="NCBI Taxonomy" id="1070528"/>
    <lineage>
        <taxon>unclassified sequences</taxon>
        <taxon>metagenomes</taxon>
        <taxon>organismal metagenomes</taxon>
    </lineage>
</organism>
<feature type="domain" description="Methyltransferase type 11" evidence="1">
    <location>
        <begin position="27"/>
        <end position="72"/>
    </location>
</feature>
<dbReference type="InterPro" id="IPR013216">
    <property type="entry name" value="Methyltransf_11"/>
</dbReference>
<reference evidence="2" key="1">
    <citation type="journal article" date="2020" name="Nature">
        <title>Giant virus diversity and host interactions through global metagenomics.</title>
        <authorList>
            <person name="Schulz F."/>
            <person name="Roux S."/>
            <person name="Paez-Espino D."/>
            <person name="Jungbluth S."/>
            <person name="Walsh D.A."/>
            <person name="Denef V.J."/>
            <person name="McMahon K.D."/>
            <person name="Konstantinidis K.T."/>
            <person name="Eloe-Fadrosh E.A."/>
            <person name="Kyrpides N.C."/>
            <person name="Woyke T."/>
        </authorList>
    </citation>
    <scope>NUCLEOTIDE SEQUENCE</scope>
    <source>
        <strain evidence="2">GVMAG-M-3300020169-51</strain>
    </source>
</reference>
<accession>A0A6C0C0Y7</accession>
<sequence>MKLNMGGPEQYTSDYTTIGFGGQINVDVTKNLPLDDSSVDFIWSERMLEHITVDDNDKVISNISRILKKGAKARFCMPSCFYCDNKKIDMMRANNYPKQVKLGHVTWFTYEGIGKITSDIFGLKDSPKPSTYLKDLFEKYNMEYKLIRWHDKNSKLHYDKNLLSNSMATTFIDRPEIIISRPNSLIFEGIKK</sequence>